<evidence type="ECO:0000256" key="5">
    <source>
        <dbReference type="ARBA" id="ARBA00022692"/>
    </source>
</evidence>
<accession>A0A8S1FD45</accession>
<evidence type="ECO:0000256" key="2">
    <source>
        <dbReference type="ARBA" id="ARBA00007647"/>
    </source>
</evidence>
<protein>
    <recommendedName>
        <fullName evidence="8">Glycosyltransferase family 92 protein</fullName>
        <ecNumber evidence="8">2.4.1.-</ecNumber>
    </recommendedName>
</protein>
<evidence type="ECO:0000256" key="8">
    <source>
        <dbReference type="RuleBase" id="RU366017"/>
    </source>
</evidence>
<dbReference type="GO" id="GO:0016020">
    <property type="term" value="C:membrane"/>
    <property type="evidence" value="ECO:0007669"/>
    <property type="project" value="UniProtKB-SubCell"/>
</dbReference>
<dbReference type="OrthoDB" id="2526284at2759"/>
<dbReference type="EC" id="2.4.1.-" evidence="8"/>
<dbReference type="PANTHER" id="PTHR21645">
    <property type="entry name" value="GLYCOSYLTRANSFERASE FAMILY 92 PROTEIN"/>
    <property type="match status" value="1"/>
</dbReference>
<evidence type="ECO:0000256" key="4">
    <source>
        <dbReference type="ARBA" id="ARBA00022679"/>
    </source>
</evidence>
<keyword evidence="7 8" id="KW-0472">Membrane</keyword>
<reference evidence="9 10" key="1">
    <citation type="submission" date="2020-04" db="EMBL/GenBank/DDBJ databases">
        <authorList>
            <person name="Laetsch R D."/>
            <person name="Stevens L."/>
            <person name="Kumar S."/>
            <person name="Blaxter L. M."/>
        </authorList>
    </citation>
    <scope>NUCLEOTIDE SEQUENCE [LARGE SCALE GENOMIC DNA]</scope>
</reference>
<keyword evidence="6 8" id="KW-1133">Transmembrane helix</keyword>
<comment type="subcellular location">
    <subcellularLocation>
        <location evidence="1">Membrane</location>
        <topology evidence="1">Single-pass membrane protein</topology>
    </subcellularLocation>
</comment>
<evidence type="ECO:0000256" key="6">
    <source>
        <dbReference type="ARBA" id="ARBA00022989"/>
    </source>
</evidence>
<evidence type="ECO:0000313" key="10">
    <source>
        <dbReference type="Proteomes" id="UP000494206"/>
    </source>
</evidence>
<evidence type="ECO:0000256" key="3">
    <source>
        <dbReference type="ARBA" id="ARBA00022676"/>
    </source>
</evidence>
<dbReference type="Pfam" id="PF01697">
    <property type="entry name" value="Glyco_transf_92"/>
    <property type="match status" value="1"/>
</dbReference>
<evidence type="ECO:0000313" key="9">
    <source>
        <dbReference type="EMBL" id="CAB3410732.1"/>
    </source>
</evidence>
<dbReference type="PANTHER" id="PTHR21645:SF2">
    <property type="entry name" value="GLYCOSYLTRANSFERASE FAMILY 92 PROTEIN F59C6.8"/>
    <property type="match status" value="1"/>
</dbReference>
<keyword evidence="5 8" id="KW-0812">Transmembrane</keyword>
<evidence type="ECO:0000256" key="1">
    <source>
        <dbReference type="ARBA" id="ARBA00004167"/>
    </source>
</evidence>
<feature type="transmembrane region" description="Helical" evidence="8">
    <location>
        <begin position="12"/>
        <end position="39"/>
    </location>
</feature>
<keyword evidence="10" id="KW-1185">Reference proteome</keyword>
<keyword evidence="4 8" id="KW-0808">Transferase</keyword>
<dbReference type="EMBL" id="CADEPM010000011">
    <property type="protein sequence ID" value="CAB3410732.1"/>
    <property type="molecule type" value="Genomic_DNA"/>
</dbReference>
<organism evidence="9 10">
    <name type="scientific">Caenorhabditis bovis</name>
    <dbReference type="NCBI Taxonomy" id="2654633"/>
    <lineage>
        <taxon>Eukaryota</taxon>
        <taxon>Metazoa</taxon>
        <taxon>Ecdysozoa</taxon>
        <taxon>Nematoda</taxon>
        <taxon>Chromadorea</taxon>
        <taxon>Rhabditida</taxon>
        <taxon>Rhabditina</taxon>
        <taxon>Rhabditomorpha</taxon>
        <taxon>Rhabditoidea</taxon>
        <taxon>Rhabditidae</taxon>
        <taxon>Peloderinae</taxon>
        <taxon>Caenorhabditis</taxon>
    </lineage>
</organism>
<dbReference type="AlphaFoldDB" id="A0A8S1FD45"/>
<comment type="caution">
    <text evidence="9">The sequence shown here is derived from an EMBL/GenBank/DDBJ whole genome shotgun (WGS) entry which is preliminary data.</text>
</comment>
<proteinExistence type="inferred from homology"/>
<keyword evidence="3 8" id="KW-0328">Glycosyltransferase</keyword>
<dbReference type="InterPro" id="IPR052012">
    <property type="entry name" value="GTase_92"/>
</dbReference>
<evidence type="ECO:0000256" key="7">
    <source>
        <dbReference type="ARBA" id="ARBA00023136"/>
    </source>
</evidence>
<name>A0A8S1FD45_9PELO</name>
<dbReference type="GO" id="GO:0016757">
    <property type="term" value="F:glycosyltransferase activity"/>
    <property type="evidence" value="ECO:0007669"/>
    <property type="project" value="UniProtKB-UniRule"/>
</dbReference>
<comment type="similarity">
    <text evidence="2 8">Belongs to the glycosyltransferase 92 family.</text>
</comment>
<dbReference type="InterPro" id="IPR008166">
    <property type="entry name" value="Glyco_transf_92"/>
</dbReference>
<gene>
    <name evidence="9" type="ORF">CBOVIS_LOCUS12211</name>
</gene>
<sequence length="512" mass="59286">MIIRSLVITAKRYFRLIAFLFIVLFFAIVFGLLAGLTIFDRQHNHIIHDYVARNDDLIVLSTTYYENSKSFPENTAVILFNAVQVFHLKYAHLDVVAETLQGNVDVKFRIEPVIKQLPFYCKWVPYLAIGQVPDDHVLLNLSTNKQDGMELALRTPFHTPKKVVACFSPLFLNERWQLLLATVEIYSHYGAHLHFYVRSMITDLFAMIKENKNVRVTPWSNVRLGANRAASNQFDPNTELEFRNQASAMTDCLLLYKESATFVIFPDPDDIIIPSIARTYEEEFVKIFDMFPTAGAIAYNVTQSIVESTTSTSRYSPLGLMSSIKFEGEQRWGKLVVRPERVDSVWIHRAFGIRDGFEQVSLPVNINSVLHYRTWNFVEKTKRNISSMSDIPYYDPERVNATQRRVFTLSDGLKIERNFKKKIKKMYKVYHRLPTVSLYYPLIEECYNRIFYKASDMGSVCKGPEYCNIPMFPGMRCTNVASEFVTYNNYQNVFIHQLISSDFEDSENGCTL</sequence>
<dbReference type="Proteomes" id="UP000494206">
    <property type="component" value="Unassembled WGS sequence"/>
</dbReference>